<dbReference type="eggNOG" id="COG2304">
    <property type="taxonomic scope" value="Bacteria"/>
</dbReference>
<name>A0A087CAB9_9BIFI</name>
<dbReference type="GeneID" id="93094125"/>
<dbReference type="Gene3D" id="3.40.50.410">
    <property type="entry name" value="von Willebrand factor, type A domain"/>
    <property type="match status" value="1"/>
</dbReference>
<sequence length="347" mass="36877">MNGVTIRPMMGWPVGLVIAVAMAGFAIAGVVVYVRRRESSDETLTACIRRTLLPLLIAAMALTPSIVTTTTSRAVNTTDVVVAVDVTGSMGVDDARYGSQETMPRIAAARKAVEGLTGMYPNSSFAALRFGAAGTLDVPLTPDTLAIRSWADTLTVEPTSVSAGSKLDAPLDQLLVQLKAMRENRPDDAIVLYMITDGEQTASGARRTFSSLRQYLDDAFTIGVGSKQGGKIPVATDNPSGGTPSAKSDDAGPWVNDPSTGKPGISMMNPDNLHAIADEMNGTSVIMDASHTITNATSAKRSTRWRLSQTPKQRERVSPVIWPLAIGTTLLLAWEAGAWLAMSRRMI</sequence>
<keyword evidence="2" id="KW-0472">Membrane</keyword>
<feature type="transmembrane region" description="Helical" evidence="2">
    <location>
        <begin position="320"/>
        <end position="342"/>
    </location>
</feature>
<proteinExistence type="predicted"/>
<comment type="caution">
    <text evidence="4">The sequence shown here is derived from an EMBL/GenBank/DDBJ whole genome shotgun (WGS) entry which is preliminary data.</text>
</comment>
<reference evidence="4 5" key="1">
    <citation type="submission" date="2014-03" db="EMBL/GenBank/DDBJ databases">
        <title>Genomics of Bifidobacteria.</title>
        <authorList>
            <person name="Ventura M."/>
            <person name="Milani C."/>
            <person name="Lugli G.A."/>
        </authorList>
    </citation>
    <scope>NUCLEOTIDE SEQUENCE [LARGE SCALE GENOMIC DNA]</scope>
    <source>
        <strain evidence="4 5">DSM 21395</strain>
    </source>
</reference>
<keyword evidence="2" id="KW-1133">Transmembrane helix</keyword>
<dbReference type="Proteomes" id="UP000029082">
    <property type="component" value="Unassembled WGS sequence"/>
</dbReference>
<dbReference type="STRING" id="1437603.GCA_000771525_00995"/>
<evidence type="ECO:0000259" key="3">
    <source>
        <dbReference type="PROSITE" id="PS50234"/>
    </source>
</evidence>
<gene>
    <name evidence="4" type="ORF">BMON_0087</name>
</gene>
<protein>
    <submittedName>
        <fullName evidence="4">von Willebrand factor, type A</fullName>
    </submittedName>
</protein>
<dbReference type="AlphaFoldDB" id="A0A087CAB9"/>
<organism evidence="4 5">
    <name type="scientific">Bifidobacterium mongoliense DSM 21395</name>
    <dbReference type="NCBI Taxonomy" id="1437603"/>
    <lineage>
        <taxon>Bacteria</taxon>
        <taxon>Bacillati</taxon>
        <taxon>Actinomycetota</taxon>
        <taxon>Actinomycetes</taxon>
        <taxon>Bifidobacteriales</taxon>
        <taxon>Bifidobacteriaceae</taxon>
        <taxon>Bifidobacterium</taxon>
    </lineage>
</organism>
<feature type="transmembrane region" description="Helical" evidence="2">
    <location>
        <begin position="12"/>
        <end position="34"/>
    </location>
</feature>
<dbReference type="PROSITE" id="PS50234">
    <property type="entry name" value="VWFA"/>
    <property type="match status" value="1"/>
</dbReference>
<dbReference type="InterPro" id="IPR036465">
    <property type="entry name" value="vWFA_dom_sf"/>
</dbReference>
<keyword evidence="5" id="KW-1185">Reference proteome</keyword>
<accession>A0A087CAB9</accession>
<dbReference type="InterPro" id="IPR002035">
    <property type="entry name" value="VWF_A"/>
</dbReference>
<evidence type="ECO:0000256" key="2">
    <source>
        <dbReference type="SAM" id="Phobius"/>
    </source>
</evidence>
<dbReference type="OrthoDB" id="9814325at2"/>
<feature type="region of interest" description="Disordered" evidence="1">
    <location>
        <begin position="230"/>
        <end position="254"/>
    </location>
</feature>
<evidence type="ECO:0000313" key="5">
    <source>
        <dbReference type="Proteomes" id="UP000029082"/>
    </source>
</evidence>
<dbReference type="RefSeq" id="WP_033511964.1">
    <property type="nucleotide sequence ID" value="NZ_JDUO01000003.1"/>
</dbReference>
<feature type="compositionally biased region" description="Polar residues" evidence="1">
    <location>
        <begin position="237"/>
        <end position="246"/>
    </location>
</feature>
<dbReference type="SUPFAM" id="SSF53300">
    <property type="entry name" value="vWA-like"/>
    <property type="match status" value="1"/>
</dbReference>
<dbReference type="EMBL" id="JGZE01000001">
    <property type="protein sequence ID" value="KFI80219.1"/>
    <property type="molecule type" value="Genomic_DNA"/>
</dbReference>
<feature type="transmembrane region" description="Helical" evidence="2">
    <location>
        <begin position="46"/>
        <end position="67"/>
    </location>
</feature>
<evidence type="ECO:0000256" key="1">
    <source>
        <dbReference type="SAM" id="MobiDB-lite"/>
    </source>
</evidence>
<evidence type="ECO:0000313" key="4">
    <source>
        <dbReference type="EMBL" id="KFI80219.1"/>
    </source>
</evidence>
<keyword evidence="2" id="KW-0812">Transmembrane</keyword>
<feature type="domain" description="VWFA" evidence="3">
    <location>
        <begin position="79"/>
        <end position="226"/>
    </location>
</feature>